<accession>A0AAV4XDI6</accession>
<reference evidence="1 2" key="1">
    <citation type="submission" date="2021-06" db="EMBL/GenBank/DDBJ databases">
        <title>Caerostris extrusa draft genome.</title>
        <authorList>
            <person name="Kono N."/>
            <person name="Arakawa K."/>
        </authorList>
    </citation>
    <scope>NUCLEOTIDE SEQUENCE [LARGE SCALE GENOMIC DNA]</scope>
</reference>
<comment type="caution">
    <text evidence="1">The sequence shown here is derived from an EMBL/GenBank/DDBJ whole genome shotgun (WGS) entry which is preliminary data.</text>
</comment>
<dbReference type="AlphaFoldDB" id="A0AAV4XDI6"/>
<keyword evidence="2" id="KW-1185">Reference proteome</keyword>
<name>A0AAV4XDI6_CAEEX</name>
<protein>
    <submittedName>
        <fullName evidence="1">Uncharacterized protein</fullName>
    </submittedName>
</protein>
<evidence type="ECO:0000313" key="1">
    <source>
        <dbReference type="EMBL" id="GIY91849.1"/>
    </source>
</evidence>
<dbReference type="Proteomes" id="UP001054945">
    <property type="component" value="Unassembled WGS sequence"/>
</dbReference>
<dbReference type="EMBL" id="BPLR01000059">
    <property type="protein sequence ID" value="GIY91849.1"/>
    <property type="molecule type" value="Genomic_DNA"/>
</dbReference>
<gene>
    <name evidence="1" type="ORF">CEXT_679751</name>
</gene>
<evidence type="ECO:0000313" key="2">
    <source>
        <dbReference type="Proteomes" id="UP001054945"/>
    </source>
</evidence>
<proteinExistence type="predicted"/>
<organism evidence="1 2">
    <name type="scientific">Caerostris extrusa</name>
    <name type="common">Bark spider</name>
    <name type="synonym">Caerostris bankana</name>
    <dbReference type="NCBI Taxonomy" id="172846"/>
    <lineage>
        <taxon>Eukaryota</taxon>
        <taxon>Metazoa</taxon>
        <taxon>Ecdysozoa</taxon>
        <taxon>Arthropoda</taxon>
        <taxon>Chelicerata</taxon>
        <taxon>Arachnida</taxon>
        <taxon>Araneae</taxon>
        <taxon>Araneomorphae</taxon>
        <taxon>Entelegynae</taxon>
        <taxon>Araneoidea</taxon>
        <taxon>Araneidae</taxon>
        <taxon>Caerostris</taxon>
    </lineage>
</organism>
<sequence length="104" mass="12320">MIFRLPPNRVLQFWLLTEIASNSKILKNFNRKIKEDGVLICFKPQSIYFDKLHKRFDKPVHPEENTDMRLDLIYVWAADSSTQNIPYSPDQGGTYAFLQDSRWI</sequence>